<protein>
    <recommendedName>
        <fullName evidence="4">Cytochrome c oxidase assembly protein CtaG</fullName>
    </recommendedName>
</protein>
<dbReference type="AlphaFoldDB" id="A0A545UHB1"/>
<keyword evidence="8" id="KW-0186">Copper</keyword>
<evidence type="ECO:0000256" key="7">
    <source>
        <dbReference type="ARBA" id="ARBA00022989"/>
    </source>
</evidence>
<organism evidence="11 12">
    <name type="scientific">Aliikangiella coralliicola</name>
    <dbReference type="NCBI Taxonomy" id="2592383"/>
    <lineage>
        <taxon>Bacteria</taxon>
        <taxon>Pseudomonadati</taxon>
        <taxon>Pseudomonadota</taxon>
        <taxon>Gammaproteobacteria</taxon>
        <taxon>Oceanospirillales</taxon>
        <taxon>Pleioneaceae</taxon>
        <taxon>Aliikangiella</taxon>
    </lineage>
</organism>
<comment type="caution">
    <text evidence="11">The sequence shown here is derived from an EMBL/GenBank/DDBJ whole genome shotgun (WGS) entry which is preliminary data.</text>
</comment>
<dbReference type="GO" id="GO:0005507">
    <property type="term" value="F:copper ion binding"/>
    <property type="evidence" value="ECO:0007669"/>
    <property type="project" value="InterPro"/>
</dbReference>
<dbReference type="InterPro" id="IPR023471">
    <property type="entry name" value="CtaG/Cox11_dom_sf"/>
</dbReference>
<dbReference type="InterPro" id="IPR007533">
    <property type="entry name" value="Cyt_c_oxidase_assmbl_CtaG"/>
</dbReference>
<evidence type="ECO:0000256" key="3">
    <source>
        <dbReference type="ARBA" id="ARBA00009620"/>
    </source>
</evidence>
<keyword evidence="6" id="KW-0735">Signal-anchor</keyword>
<sequence>MSETEQNQANKKLIVRLVGIVGGMFLFAFALVPLYDVFCEITGINGKTRGKAIYQSVEVNKQREVTVEFITDINRGMPWEFKSLVKSIKVHPGELNEVKFYAKNTSRKDIIGQTVPSISPGEGALYLNKTECFCFDQQRLAAGEEVEMPMKFYVDSEIPDDITHLTLSYKLFNVTDAVEVASGATK</sequence>
<comment type="similarity">
    <text evidence="3">Belongs to the COX11/CtaG family.</text>
</comment>
<dbReference type="PIRSF" id="PIRSF005413">
    <property type="entry name" value="COX11"/>
    <property type="match status" value="1"/>
</dbReference>
<keyword evidence="9 10" id="KW-0472">Membrane</keyword>
<feature type="transmembrane region" description="Helical" evidence="10">
    <location>
        <begin position="13"/>
        <end position="35"/>
    </location>
</feature>
<evidence type="ECO:0000256" key="2">
    <source>
        <dbReference type="ARBA" id="ARBA00004382"/>
    </source>
</evidence>
<evidence type="ECO:0000256" key="4">
    <source>
        <dbReference type="ARBA" id="ARBA00015384"/>
    </source>
</evidence>
<evidence type="ECO:0000256" key="5">
    <source>
        <dbReference type="ARBA" id="ARBA00022692"/>
    </source>
</evidence>
<keyword evidence="5 10" id="KW-0812">Transmembrane</keyword>
<evidence type="ECO:0000256" key="10">
    <source>
        <dbReference type="SAM" id="Phobius"/>
    </source>
</evidence>
<comment type="subcellular location">
    <subcellularLocation>
        <location evidence="2">Cell inner membrane</location>
        <topology evidence="2">Single-pass type II membrane protein</topology>
        <orientation evidence="2">Periplasmic side</orientation>
    </subcellularLocation>
</comment>
<name>A0A545UHB1_9GAMM</name>
<dbReference type="OrthoDB" id="9804841at2"/>
<gene>
    <name evidence="11" type="ORF">FLL46_04525</name>
</gene>
<evidence type="ECO:0000256" key="6">
    <source>
        <dbReference type="ARBA" id="ARBA00022968"/>
    </source>
</evidence>
<dbReference type="GO" id="GO:0005886">
    <property type="term" value="C:plasma membrane"/>
    <property type="evidence" value="ECO:0007669"/>
    <property type="project" value="UniProtKB-SubCell"/>
</dbReference>
<dbReference type="SUPFAM" id="SSF110111">
    <property type="entry name" value="Ctag/Cox11"/>
    <property type="match status" value="1"/>
</dbReference>
<keyword evidence="7 10" id="KW-1133">Transmembrane helix</keyword>
<dbReference type="Gene3D" id="2.60.370.10">
    <property type="entry name" value="Ctag/Cox11"/>
    <property type="match status" value="1"/>
</dbReference>
<dbReference type="NCBIfam" id="NF003465">
    <property type="entry name" value="PRK05089.1"/>
    <property type="match status" value="1"/>
</dbReference>
<evidence type="ECO:0000256" key="9">
    <source>
        <dbReference type="ARBA" id="ARBA00023136"/>
    </source>
</evidence>
<dbReference type="RefSeq" id="WP_142892288.1">
    <property type="nucleotide sequence ID" value="NZ_ML660161.1"/>
</dbReference>
<evidence type="ECO:0000256" key="8">
    <source>
        <dbReference type="ARBA" id="ARBA00023008"/>
    </source>
</evidence>
<dbReference type="Pfam" id="PF04442">
    <property type="entry name" value="CtaG_Cox11"/>
    <property type="match status" value="1"/>
</dbReference>
<proteinExistence type="inferred from homology"/>
<evidence type="ECO:0000313" key="12">
    <source>
        <dbReference type="Proteomes" id="UP000315439"/>
    </source>
</evidence>
<dbReference type="PANTHER" id="PTHR21320">
    <property type="entry name" value="CYTOCHROME C OXIDASE ASSEMBLY PROTEIN COX11-RELATED"/>
    <property type="match status" value="1"/>
</dbReference>
<accession>A0A545UHB1</accession>
<dbReference type="Proteomes" id="UP000315439">
    <property type="component" value="Unassembled WGS sequence"/>
</dbReference>
<dbReference type="PANTHER" id="PTHR21320:SF3">
    <property type="entry name" value="CYTOCHROME C OXIDASE ASSEMBLY PROTEIN COX11, MITOCHONDRIAL-RELATED"/>
    <property type="match status" value="1"/>
</dbReference>
<reference evidence="11 12" key="1">
    <citation type="submission" date="2019-07" db="EMBL/GenBank/DDBJ databases">
        <title>Draft genome for Aliikangiella sp. M105.</title>
        <authorList>
            <person name="Wang G."/>
        </authorList>
    </citation>
    <scope>NUCLEOTIDE SEQUENCE [LARGE SCALE GENOMIC DNA]</scope>
    <source>
        <strain evidence="11 12">M105</strain>
    </source>
</reference>
<keyword evidence="12" id="KW-1185">Reference proteome</keyword>
<evidence type="ECO:0000256" key="1">
    <source>
        <dbReference type="ARBA" id="ARBA00004007"/>
    </source>
</evidence>
<evidence type="ECO:0000313" key="11">
    <source>
        <dbReference type="EMBL" id="TQV88803.1"/>
    </source>
</evidence>
<comment type="function">
    <text evidence="1">Exerts its effect at some terminal stage of cytochrome c oxidase synthesis, probably by being involved in the insertion of the copper B into subunit I.</text>
</comment>
<dbReference type="EMBL" id="VIKS01000003">
    <property type="protein sequence ID" value="TQV88803.1"/>
    <property type="molecule type" value="Genomic_DNA"/>
</dbReference>